<accession>A0A1G9YTZ3</accession>
<dbReference type="EMBL" id="LT629704">
    <property type="protein sequence ID" value="SDN11856.1"/>
    <property type="molecule type" value="Genomic_DNA"/>
</dbReference>
<keyword evidence="3 6" id="KW-0963">Cytoplasm</keyword>
<comment type="similarity">
    <text evidence="2 6">Belongs to the FliS family.</text>
</comment>
<evidence type="ECO:0000313" key="8">
    <source>
        <dbReference type="EMBL" id="SDN11856.1"/>
    </source>
</evidence>
<dbReference type="Proteomes" id="UP000182470">
    <property type="component" value="Chromosome I"/>
</dbReference>
<keyword evidence="4 6" id="KW-1005">Bacterial flagellum biogenesis</keyword>
<keyword evidence="8" id="KW-0966">Cell projection</keyword>
<dbReference type="PIRSF" id="PIRSF039090">
    <property type="entry name" value="Flis"/>
    <property type="match status" value="1"/>
</dbReference>
<keyword evidence="10" id="KW-1185">Reference proteome</keyword>
<dbReference type="AlphaFoldDB" id="A0A1G9YTZ3"/>
<keyword evidence="5" id="KW-0143">Chaperone</keyword>
<gene>
    <name evidence="7" type="primary">fliS</name>
    <name evidence="7" type="ORF">PSAN_31860</name>
    <name evidence="8" type="ORF">SAMN04490179_2604</name>
</gene>
<protein>
    <recommendedName>
        <fullName evidence="6">Flagellar secretion chaperone FliS</fullName>
    </recommendedName>
</protein>
<evidence type="ECO:0000313" key="10">
    <source>
        <dbReference type="Proteomes" id="UP000748067"/>
    </source>
</evidence>
<evidence type="ECO:0000313" key="9">
    <source>
        <dbReference type="Proteomes" id="UP000182470"/>
    </source>
</evidence>
<dbReference type="OrthoDB" id="9792010at2"/>
<dbReference type="Pfam" id="PF02561">
    <property type="entry name" value="FliS"/>
    <property type="match status" value="1"/>
</dbReference>
<sequence length="134" mass="14850">MNPMRALRQYQKVNSHAQISEANPHRLVQMLMEGGLDRMAQAKGALARGDIAQKGLMLGKATDILIGLRDGLDAEKSDNKDYVQQLEGLYVYMSNRLMEANLHNDADMIDEVARLLITVKEGWDAIAEPQGAAQ</sequence>
<evidence type="ECO:0000313" key="7">
    <source>
        <dbReference type="EMBL" id="KAF2410753.1"/>
    </source>
</evidence>
<dbReference type="RefSeq" id="WP_083357486.1">
    <property type="nucleotide sequence ID" value="NZ_JBJGXR010000003.1"/>
</dbReference>
<evidence type="ECO:0000256" key="4">
    <source>
        <dbReference type="ARBA" id="ARBA00022795"/>
    </source>
</evidence>
<organism evidence="8 9">
    <name type="scientific">Pseudomonas antarctica</name>
    <dbReference type="NCBI Taxonomy" id="219572"/>
    <lineage>
        <taxon>Bacteria</taxon>
        <taxon>Pseudomonadati</taxon>
        <taxon>Pseudomonadota</taxon>
        <taxon>Gammaproteobacteria</taxon>
        <taxon>Pseudomonadales</taxon>
        <taxon>Pseudomonadaceae</taxon>
        <taxon>Pseudomonas</taxon>
    </lineage>
</organism>
<dbReference type="Proteomes" id="UP000748067">
    <property type="component" value="Unassembled WGS sequence"/>
</dbReference>
<evidence type="ECO:0000256" key="3">
    <source>
        <dbReference type="ARBA" id="ARBA00022490"/>
    </source>
</evidence>
<dbReference type="PANTHER" id="PTHR34773">
    <property type="entry name" value="FLAGELLAR SECRETION CHAPERONE FLIS"/>
    <property type="match status" value="1"/>
</dbReference>
<dbReference type="SUPFAM" id="SSF101116">
    <property type="entry name" value="Flagellar export chaperone FliS"/>
    <property type="match status" value="1"/>
</dbReference>
<comment type="subcellular location">
    <subcellularLocation>
        <location evidence="1 6">Cytoplasm</location>
        <location evidence="1 6">Cytosol</location>
    </subcellularLocation>
</comment>
<evidence type="ECO:0000256" key="5">
    <source>
        <dbReference type="ARBA" id="ARBA00023186"/>
    </source>
</evidence>
<evidence type="ECO:0000256" key="2">
    <source>
        <dbReference type="ARBA" id="ARBA00008787"/>
    </source>
</evidence>
<keyword evidence="8" id="KW-0282">Flagellum</keyword>
<dbReference type="InterPro" id="IPR036584">
    <property type="entry name" value="FliS_sf"/>
</dbReference>
<proteinExistence type="inferred from homology"/>
<dbReference type="EMBL" id="JXDI01000001">
    <property type="protein sequence ID" value="KAF2410753.1"/>
    <property type="molecule type" value="Genomic_DNA"/>
</dbReference>
<dbReference type="CDD" id="cd16098">
    <property type="entry name" value="FliS"/>
    <property type="match status" value="1"/>
</dbReference>
<dbReference type="GO" id="GO:0005829">
    <property type="term" value="C:cytosol"/>
    <property type="evidence" value="ECO:0007669"/>
    <property type="project" value="UniProtKB-SubCell"/>
</dbReference>
<evidence type="ECO:0000256" key="6">
    <source>
        <dbReference type="PIRNR" id="PIRNR039090"/>
    </source>
</evidence>
<dbReference type="GO" id="GO:0071973">
    <property type="term" value="P:bacterial-type flagellum-dependent cell motility"/>
    <property type="evidence" value="ECO:0007669"/>
    <property type="project" value="TreeGrafter"/>
</dbReference>
<dbReference type="GO" id="GO:0044780">
    <property type="term" value="P:bacterial-type flagellum assembly"/>
    <property type="evidence" value="ECO:0007669"/>
    <property type="project" value="InterPro"/>
</dbReference>
<dbReference type="PANTHER" id="PTHR34773:SF1">
    <property type="entry name" value="FLAGELLAR SECRETION CHAPERONE FLIS"/>
    <property type="match status" value="1"/>
</dbReference>
<dbReference type="NCBIfam" id="TIGR00208">
    <property type="entry name" value="fliS"/>
    <property type="match status" value="1"/>
</dbReference>
<dbReference type="Gene3D" id="1.20.120.340">
    <property type="entry name" value="Flagellar protein FliS"/>
    <property type="match status" value="1"/>
</dbReference>
<evidence type="ECO:0000256" key="1">
    <source>
        <dbReference type="ARBA" id="ARBA00004514"/>
    </source>
</evidence>
<reference evidence="7 10" key="1">
    <citation type="submission" date="2015-01" db="EMBL/GenBank/DDBJ databases">
        <title>Genome Sequence of Pseudomonas antarctica CMS 35.</title>
        <authorList>
            <person name="Voget S."/>
            <person name="Chow J."/>
            <person name="Daniel R."/>
            <person name="Streit W."/>
        </authorList>
    </citation>
    <scope>NUCLEOTIDE SEQUENCE [LARGE SCALE GENOMIC DNA]</scope>
    <source>
        <strain evidence="7 10">CMS 35</strain>
    </source>
</reference>
<name>A0A1G9YTZ3_9PSED</name>
<reference evidence="8 9" key="2">
    <citation type="submission" date="2016-10" db="EMBL/GenBank/DDBJ databases">
        <authorList>
            <person name="de Groot N.N."/>
        </authorList>
    </citation>
    <scope>NUCLEOTIDE SEQUENCE [LARGE SCALE GENOMIC DNA]</scope>
    <source>
        <strain evidence="8 9">BS2772</strain>
    </source>
</reference>
<dbReference type="InterPro" id="IPR003713">
    <property type="entry name" value="FliS"/>
</dbReference>
<keyword evidence="8" id="KW-0969">Cilium</keyword>